<evidence type="ECO:0000256" key="9">
    <source>
        <dbReference type="ARBA" id="ARBA00023306"/>
    </source>
</evidence>
<comment type="subunit">
    <text evidence="10">Forms a cyclic heterotetrameric complex composed of two molecules of XerC and two molecules of XerD.</text>
</comment>
<feature type="active site" evidence="10">
    <location>
        <position position="241"/>
    </location>
</feature>
<dbReference type="InterPro" id="IPR002104">
    <property type="entry name" value="Integrase_catalytic"/>
</dbReference>
<dbReference type="PROSITE" id="PS51900">
    <property type="entry name" value="CB"/>
    <property type="match status" value="1"/>
</dbReference>
<dbReference type="PANTHER" id="PTHR30349:SF81">
    <property type="entry name" value="TYROSINE RECOMBINASE XERC"/>
    <property type="match status" value="1"/>
</dbReference>
<sequence length="299" mass="34849">MKLVTANENFLNYCEFEKGLSNNSIKSYGYEMKDYIAFLEKEKIDNTKSITKDTITKYLKYCYNRNEDSKTVAHKLTTIKNFHNYLEKEENETNNPSEFIDRPKTTKTLPHSLTIEEVDKLLDIELNTPFDYRNKAMLELMYGSGLRVSELVSLTVYDIDFNNDIVRVKGKGSKERIVPINDVEKYYLNEYLDKRHLLLKKKQSDYLFLNSRGTGISRQGFFKNLKEILKEKGLNPDISPHSLRHSFATHLLNGGADLRSIQMLLGHSDIATTRIYTHITNEKVKNDYLNNHPRAKKEN</sequence>
<keyword evidence="7 10" id="KW-0238">DNA-binding</keyword>
<keyword evidence="9 10" id="KW-0131">Cell cycle</keyword>
<evidence type="ECO:0000313" key="13">
    <source>
        <dbReference type="EMBL" id="HIR58729.1"/>
    </source>
</evidence>
<dbReference type="NCBIfam" id="NF001399">
    <property type="entry name" value="PRK00283.1"/>
    <property type="match status" value="1"/>
</dbReference>
<dbReference type="InterPro" id="IPR044068">
    <property type="entry name" value="CB"/>
</dbReference>
<feature type="active site" evidence="10">
    <location>
        <position position="147"/>
    </location>
</feature>
<dbReference type="GO" id="GO:0003677">
    <property type="term" value="F:DNA binding"/>
    <property type="evidence" value="ECO:0007669"/>
    <property type="project" value="UniProtKB-UniRule"/>
</dbReference>
<dbReference type="Pfam" id="PF00589">
    <property type="entry name" value="Phage_integrase"/>
    <property type="match status" value="1"/>
</dbReference>
<comment type="similarity">
    <text evidence="10">Belongs to the 'phage' integrase family. XerC subfamily.</text>
</comment>
<dbReference type="SUPFAM" id="SSF56349">
    <property type="entry name" value="DNA breaking-rejoining enzymes"/>
    <property type="match status" value="1"/>
</dbReference>
<dbReference type="InterPro" id="IPR011010">
    <property type="entry name" value="DNA_brk_join_enz"/>
</dbReference>
<name>A0A9D1DTT6_9FIRM</name>
<evidence type="ECO:0000256" key="2">
    <source>
        <dbReference type="ARBA" id="ARBA00010450"/>
    </source>
</evidence>
<comment type="subcellular location">
    <subcellularLocation>
        <location evidence="1 10">Cytoplasm</location>
    </subcellularLocation>
</comment>
<comment type="caution">
    <text evidence="13">The sequence shown here is derived from an EMBL/GenBank/DDBJ whole genome shotgun (WGS) entry which is preliminary data.</text>
</comment>
<dbReference type="InterPro" id="IPR004107">
    <property type="entry name" value="Integrase_SAM-like_N"/>
</dbReference>
<keyword evidence="3 10" id="KW-0963">Cytoplasm</keyword>
<accession>A0A9D1DTT6</accession>
<evidence type="ECO:0000256" key="6">
    <source>
        <dbReference type="ARBA" id="ARBA00022908"/>
    </source>
</evidence>
<evidence type="ECO:0000259" key="11">
    <source>
        <dbReference type="PROSITE" id="PS51898"/>
    </source>
</evidence>
<feature type="active site" evidence="10">
    <location>
        <position position="244"/>
    </location>
</feature>
<dbReference type="InterPro" id="IPR050090">
    <property type="entry name" value="Tyrosine_recombinase_XerCD"/>
</dbReference>
<dbReference type="InterPro" id="IPR013762">
    <property type="entry name" value="Integrase-like_cat_sf"/>
</dbReference>
<evidence type="ECO:0000256" key="3">
    <source>
        <dbReference type="ARBA" id="ARBA00022490"/>
    </source>
</evidence>
<dbReference type="GO" id="GO:0006313">
    <property type="term" value="P:DNA transposition"/>
    <property type="evidence" value="ECO:0007669"/>
    <property type="project" value="UniProtKB-UniRule"/>
</dbReference>
<evidence type="ECO:0000256" key="10">
    <source>
        <dbReference type="HAMAP-Rule" id="MF_01808"/>
    </source>
</evidence>
<dbReference type="AlphaFoldDB" id="A0A9D1DTT6"/>
<dbReference type="GO" id="GO:0007059">
    <property type="term" value="P:chromosome segregation"/>
    <property type="evidence" value="ECO:0007669"/>
    <property type="project" value="UniProtKB-UniRule"/>
</dbReference>
<dbReference type="Gene3D" id="1.10.150.130">
    <property type="match status" value="1"/>
</dbReference>
<organism evidence="13 14">
    <name type="scientific">Candidatus Onthousia excrementipullorum</name>
    <dbReference type="NCBI Taxonomy" id="2840884"/>
    <lineage>
        <taxon>Bacteria</taxon>
        <taxon>Bacillati</taxon>
        <taxon>Bacillota</taxon>
        <taxon>Bacilli</taxon>
        <taxon>Candidatus Onthousia</taxon>
    </lineage>
</organism>
<dbReference type="InterPro" id="IPR011932">
    <property type="entry name" value="Recomb_XerD"/>
</dbReference>
<evidence type="ECO:0000256" key="8">
    <source>
        <dbReference type="ARBA" id="ARBA00023172"/>
    </source>
</evidence>
<comment type="function">
    <text evidence="10">Site-specific tyrosine recombinase, which acts by catalyzing the cutting and rejoining of the recombining DNA molecules. The XerC-XerD complex is essential to convert dimers of the bacterial chromosome into monomers to permit their segregation at cell division. It also contributes to the segregational stability of plasmids.</text>
</comment>
<dbReference type="InterPro" id="IPR010998">
    <property type="entry name" value="Integrase_recombinase_N"/>
</dbReference>
<dbReference type="GO" id="GO:0009037">
    <property type="term" value="F:tyrosine-based site-specific recombinase activity"/>
    <property type="evidence" value="ECO:0007669"/>
    <property type="project" value="UniProtKB-UniRule"/>
</dbReference>
<reference evidence="13" key="1">
    <citation type="submission" date="2020-10" db="EMBL/GenBank/DDBJ databases">
        <authorList>
            <person name="Gilroy R."/>
        </authorList>
    </citation>
    <scope>NUCLEOTIDE SEQUENCE</scope>
    <source>
        <strain evidence="13">CHK184-20233</strain>
    </source>
</reference>
<dbReference type="InterPro" id="IPR023009">
    <property type="entry name" value="Tyrosine_recombinase_XerC/XerD"/>
</dbReference>
<feature type="active site" description="O-(3'-phospho-DNA)-tyrosine intermediate" evidence="10">
    <location>
        <position position="276"/>
    </location>
</feature>
<evidence type="ECO:0000256" key="4">
    <source>
        <dbReference type="ARBA" id="ARBA00022618"/>
    </source>
</evidence>
<dbReference type="HAMAP" id="MF_01808">
    <property type="entry name" value="Recomb_XerC_XerD"/>
    <property type="match status" value="1"/>
</dbReference>
<protein>
    <recommendedName>
        <fullName evidence="10">Tyrosine recombinase XerC</fullName>
    </recommendedName>
</protein>
<dbReference type="Pfam" id="PF02899">
    <property type="entry name" value="Phage_int_SAM_1"/>
    <property type="match status" value="1"/>
</dbReference>
<dbReference type="EMBL" id="DVHC01000017">
    <property type="protein sequence ID" value="HIR58729.1"/>
    <property type="molecule type" value="Genomic_DNA"/>
</dbReference>
<feature type="domain" description="Core-binding (CB)" evidence="12">
    <location>
        <begin position="1"/>
        <end position="87"/>
    </location>
</feature>
<evidence type="ECO:0000256" key="1">
    <source>
        <dbReference type="ARBA" id="ARBA00004496"/>
    </source>
</evidence>
<feature type="active site" evidence="10">
    <location>
        <position position="171"/>
    </location>
</feature>
<evidence type="ECO:0000259" key="12">
    <source>
        <dbReference type="PROSITE" id="PS51900"/>
    </source>
</evidence>
<dbReference type="GO" id="GO:0005737">
    <property type="term" value="C:cytoplasm"/>
    <property type="evidence" value="ECO:0007669"/>
    <property type="project" value="UniProtKB-SubCell"/>
</dbReference>
<comment type="similarity">
    <text evidence="2">Belongs to the 'phage' integrase family. XerD subfamily.</text>
</comment>
<keyword evidence="8 10" id="KW-0233">DNA recombination</keyword>
<evidence type="ECO:0000256" key="7">
    <source>
        <dbReference type="ARBA" id="ARBA00023125"/>
    </source>
</evidence>
<proteinExistence type="inferred from homology"/>
<evidence type="ECO:0000256" key="5">
    <source>
        <dbReference type="ARBA" id="ARBA00022829"/>
    </source>
</evidence>
<dbReference type="GO" id="GO:0051301">
    <property type="term" value="P:cell division"/>
    <property type="evidence" value="ECO:0007669"/>
    <property type="project" value="UniProtKB-KW"/>
</dbReference>
<keyword evidence="4 10" id="KW-0132">Cell division</keyword>
<dbReference type="CDD" id="cd00798">
    <property type="entry name" value="INT_XerDC_C"/>
    <property type="match status" value="1"/>
</dbReference>
<evidence type="ECO:0000313" key="14">
    <source>
        <dbReference type="Proteomes" id="UP000824232"/>
    </source>
</evidence>
<reference evidence="13" key="2">
    <citation type="journal article" date="2021" name="PeerJ">
        <title>Extensive microbial diversity within the chicken gut microbiome revealed by metagenomics and culture.</title>
        <authorList>
            <person name="Gilroy R."/>
            <person name="Ravi A."/>
            <person name="Getino M."/>
            <person name="Pursley I."/>
            <person name="Horton D.L."/>
            <person name="Alikhan N.F."/>
            <person name="Baker D."/>
            <person name="Gharbi K."/>
            <person name="Hall N."/>
            <person name="Watson M."/>
            <person name="Adriaenssens E.M."/>
            <person name="Foster-Nyarko E."/>
            <person name="Jarju S."/>
            <person name="Secka A."/>
            <person name="Antonio M."/>
            <person name="Oren A."/>
            <person name="Chaudhuri R.R."/>
            <person name="La Ragione R."/>
            <person name="Hildebrand F."/>
            <person name="Pallen M.J."/>
        </authorList>
    </citation>
    <scope>NUCLEOTIDE SEQUENCE</scope>
    <source>
        <strain evidence="13">CHK184-20233</strain>
    </source>
</reference>
<dbReference type="NCBIfam" id="TIGR02225">
    <property type="entry name" value="recomb_XerD"/>
    <property type="match status" value="1"/>
</dbReference>
<dbReference type="Gene3D" id="1.10.443.10">
    <property type="entry name" value="Intergrase catalytic core"/>
    <property type="match status" value="1"/>
</dbReference>
<dbReference type="NCBIfam" id="NF040815">
    <property type="entry name" value="recomb_XerA_Arch"/>
    <property type="match status" value="1"/>
</dbReference>
<dbReference type="PANTHER" id="PTHR30349">
    <property type="entry name" value="PHAGE INTEGRASE-RELATED"/>
    <property type="match status" value="1"/>
</dbReference>
<keyword evidence="6 10" id="KW-0229">DNA integration</keyword>
<dbReference type="Proteomes" id="UP000824232">
    <property type="component" value="Unassembled WGS sequence"/>
</dbReference>
<gene>
    <name evidence="13" type="primary">xerD</name>
    <name evidence="10" type="synonym">xerC</name>
    <name evidence="13" type="ORF">IAB38_01635</name>
</gene>
<dbReference type="PROSITE" id="PS51898">
    <property type="entry name" value="TYR_RECOMBINASE"/>
    <property type="match status" value="1"/>
</dbReference>
<feature type="domain" description="Tyr recombinase" evidence="11">
    <location>
        <begin position="108"/>
        <end position="289"/>
    </location>
</feature>
<keyword evidence="5 10" id="KW-0159">Chromosome partition</keyword>
<feature type="active site" evidence="10">
    <location>
        <position position="267"/>
    </location>
</feature>